<dbReference type="AlphaFoldDB" id="A0A835DE79"/>
<comment type="caution">
    <text evidence="4">The sequence shown here is derived from an EMBL/GenBank/DDBJ whole genome shotgun (WGS) entry which is preliminary data.</text>
</comment>
<name>A0A835DE79_TETSI</name>
<keyword evidence="5" id="KW-1185">Reference proteome</keyword>
<keyword evidence="2" id="KW-0806">Transcription termination</keyword>
<protein>
    <submittedName>
        <fullName evidence="4">Uncharacterized protein</fullName>
    </submittedName>
</protein>
<dbReference type="Pfam" id="PF02536">
    <property type="entry name" value="mTERF"/>
    <property type="match status" value="1"/>
</dbReference>
<proteinExistence type="inferred from homology"/>
<dbReference type="EMBL" id="JABCRI010000010">
    <property type="protein sequence ID" value="KAF8399916.1"/>
    <property type="molecule type" value="Genomic_DNA"/>
</dbReference>
<dbReference type="Proteomes" id="UP000655225">
    <property type="component" value="Unassembled WGS sequence"/>
</dbReference>
<keyword evidence="3" id="KW-0809">Transit peptide</keyword>
<evidence type="ECO:0000313" key="5">
    <source>
        <dbReference type="Proteomes" id="UP000655225"/>
    </source>
</evidence>
<dbReference type="SMART" id="SM00733">
    <property type="entry name" value="Mterf"/>
    <property type="match status" value="2"/>
</dbReference>
<dbReference type="InterPro" id="IPR038538">
    <property type="entry name" value="MTERF_sf"/>
</dbReference>
<dbReference type="GO" id="GO:0006353">
    <property type="term" value="P:DNA-templated transcription termination"/>
    <property type="evidence" value="ECO:0007669"/>
    <property type="project" value="UniProtKB-KW"/>
</dbReference>
<gene>
    <name evidence="4" type="ORF">HHK36_015786</name>
</gene>
<sequence>MWEVGTMVLRYGALYTFSLADHLIPKWELFLTMDYPRSELVKFPKYFGYSLAERIKPRYSRVKESGVRWSLNKVLSVLDRKFDKDLKRKTEELD</sequence>
<evidence type="ECO:0000256" key="3">
    <source>
        <dbReference type="ARBA" id="ARBA00022946"/>
    </source>
</evidence>
<dbReference type="InterPro" id="IPR003690">
    <property type="entry name" value="MTERF"/>
</dbReference>
<keyword evidence="2" id="KW-0805">Transcription regulation</keyword>
<dbReference type="PANTHER" id="PTHR13068">
    <property type="entry name" value="CGI-12 PROTEIN-RELATED"/>
    <property type="match status" value="1"/>
</dbReference>
<comment type="similarity">
    <text evidence="1">Belongs to the mTERF family.</text>
</comment>
<organism evidence="4 5">
    <name type="scientific">Tetracentron sinense</name>
    <name type="common">Spur-leaf</name>
    <dbReference type="NCBI Taxonomy" id="13715"/>
    <lineage>
        <taxon>Eukaryota</taxon>
        <taxon>Viridiplantae</taxon>
        <taxon>Streptophyta</taxon>
        <taxon>Embryophyta</taxon>
        <taxon>Tracheophyta</taxon>
        <taxon>Spermatophyta</taxon>
        <taxon>Magnoliopsida</taxon>
        <taxon>Trochodendrales</taxon>
        <taxon>Trochodendraceae</taxon>
        <taxon>Tetracentron</taxon>
    </lineage>
</organism>
<evidence type="ECO:0000256" key="2">
    <source>
        <dbReference type="ARBA" id="ARBA00022472"/>
    </source>
</evidence>
<evidence type="ECO:0000256" key="1">
    <source>
        <dbReference type="ARBA" id="ARBA00007692"/>
    </source>
</evidence>
<dbReference type="OrthoDB" id="637682at2759"/>
<reference evidence="4 5" key="1">
    <citation type="submission" date="2020-04" db="EMBL/GenBank/DDBJ databases">
        <title>Plant Genome Project.</title>
        <authorList>
            <person name="Zhang R.-G."/>
        </authorList>
    </citation>
    <scope>NUCLEOTIDE SEQUENCE [LARGE SCALE GENOMIC DNA]</scope>
    <source>
        <strain evidence="4">YNK0</strain>
        <tissue evidence="4">Leaf</tissue>
    </source>
</reference>
<dbReference type="Gene3D" id="1.25.70.10">
    <property type="entry name" value="Transcription termination factor 3, mitochondrial"/>
    <property type="match status" value="1"/>
</dbReference>
<dbReference type="PANTHER" id="PTHR13068:SF9">
    <property type="entry name" value="TRANSCRIPTION TERMINATION FACTOR MTERF5, CHLOROPLASTIC"/>
    <property type="match status" value="1"/>
</dbReference>
<accession>A0A835DE79</accession>
<evidence type="ECO:0000313" key="4">
    <source>
        <dbReference type="EMBL" id="KAF8399916.1"/>
    </source>
</evidence>
<keyword evidence="2" id="KW-0804">Transcription</keyword>
<dbReference type="GO" id="GO:0003676">
    <property type="term" value="F:nucleic acid binding"/>
    <property type="evidence" value="ECO:0007669"/>
    <property type="project" value="InterPro"/>
</dbReference>